<dbReference type="Gene3D" id="2.110.10.10">
    <property type="entry name" value="Hemopexin-like domain"/>
    <property type="match status" value="1"/>
</dbReference>
<dbReference type="InterPro" id="IPR036375">
    <property type="entry name" value="Hemopexin-like_dom_sf"/>
</dbReference>
<sequence length="500" mass="58743">MFSIFLIILIKINFYYAQFLSKTIALERNYCSEKGKVEINNAVYDPGLGFLIFYQDLIFSIRAPKSLQNYPHLVAVNKFNYSNQKFYPFDAIVNVDDKGTLVHYKWHRWYAVKLRFPIDRSEYWQFDSFYSEPKKFNVSENGKLLFLRIPDGTTKILDAMRLPTSQDYYSGLFFVSGNIELHNSALEIGSDNRWNAIDIFANNSEGEAFGYRSYGTFFRYFHSSTSKPSIVGNSPLFENQVLIGCPMSLCFYADFDAATRTNDGVIHMFFDLYWYRLSGINQHWNYLSAKHINTFPVLSLKEKIRSGKNVWVSQYNNSNFEQFKLYAKEDILPNLDEKLLTVEFDAMFIKPAANNLYIFKDENYYVYDFKAKQLLHDYTNGFENSSYLRSVIDFHNLPNRIDSAFALNDQIVYFFRGSFMYKAKYWEKETGKPLDPVDISLIQKDLINCENFNYSATEYKTFHNFSLILNKYIPHKLKLKQNSNAFYKISFALVDILFSM</sequence>
<reference evidence="3 4" key="1">
    <citation type="journal article" date="2018" name="Gigascience">
        <title>Genomes of trombidid mites reveal novel predicted allergens and laterally-transferred genes associated with secondary metabolism.</title>
        <authorList>
            <person name="Dong X."/>
            <person name="Chaisiri K."/>
            <person name="Xia D."/>
            <person name="Armstrong S.D."/>
            <person name="Fang Y."/>
            <person name="Donnelly M.J."/>
            <person name="Kadowaki T."/>
            <person name="McGarry J.W."/>
            <person name="Darby A.C."/>
            <person name="Makepeace B.L."/>
        </authorList>
    </citation>
    <scope>NUCLEOTIDE SEQUENCE [LARGE SCALE GENOMIC DNA]</scope>
    <source>
        <strain evidence="3">UoL-WK</strain>
    </source>
</reference>
<evidence type="ECO:0000256" key="1">
    <source>
        <dbReference type="PROSITE-ProRule" id="PRU01011"/>
    </source>
</evidence>
<keyword evidence="4" id="KW-1185">Reference proteome</keyword>
<comment type="caution">
    <text evidence="3">The sequence shown here is derived from an EMBL/GenBank/DDBJ whole genome shotgun (WGS) entry which is preliminary data.</text>
</comment>
<dbReference type="OrthoDB" id="10556548at2759"/>
<organism evidence="3 4">
    <name type="scientific">Dinothrombium tinctorium</name>
    <dbReference type="NCBI Taxonomy" id="1965070"/>
    <lineage>
        <taxon>Eukaryota</taxon>
        <taxon>Metazoa</taxon>
        <taxon>Ecdysozoa</taxon>
        <taxon>Arthropoda</taxon>
        <taxon>Chelicerata</taxon>
        <taxon>Arachnida</taxon>
        <taxon>Acari</taxon>
        <taxon>Acariformes</taxon>
        <taxon>Trombidiformes</taxon>
        <taxon>Prostigmata</taxon>
        <taxon>Anystina</taxon>
        <taxon>Parasitengona</taxon>
        <taxon>Trombidioidea</taxon>
        <taxon>Trombidiidae</taxon>
        <taxon>Dinothrombium</taxon>
    </lineage>
</organism>
<dbReference type="Proteomes" id="UP000285301">
    <property type="component" value="Unassembled WGS sequence"/>
</dbReference>
<dbReference type="SUPFAM" id="SSF50923">
    <property type="entry name" value="Hemopexin-like domain"/>
    <property type="match status" value="1"/>
</dbReference>
<protein>
    <submittedName>
        <fullName evidence="3">Uncharacterized protein</fullName>
    </submittedName>
</protein>
<dbReference type="SMART" id="SM00120">
    <property type="entry name" value="HX"/>
    <property type="match status" value="2"/>
</dbReference>
<evidence type="ECO:0000256" key="2">
    <source>
        <dbReference type="SAM" id="SignalP"/>
    </source>
</evidence>
<feature type="chain" id="PRO_5019265881" evidence="2">
    <location>
        <begin position="18"/>
        <end position="500"/>
    </location>
</feature>
<feature type="signal peptide" evidence="2">
    <location>
        <begin position="1"/>
        <end position="17"/>
    </location>
</feature>
<evidence type="ECO:0000313" key="4">
    <source>
        <dbReference type="Proteomes" id="UP000285301"/>
    </source>
</evidence>
<feature type="repeat" description="Hemopexin" evidence="1">
    <location>
        <begin position="398"/>
        <end position="449"/>
    </location>
</feature>
<proteinExistence type="predicted"/>
<accession>A0A443QCV3</accession>
<name>A0A443QCV3_9ACAR</name>
<dbReference type="PROSITE" id="PS51642">
    <property type="entry name" value="HEMOPEXIN_2"/>
    <property type="match status" value="1"/>
</dbReference>
<evidence type="ECO:0000313" key="3">
    <source>
        <dbReference type="EMBL" id="RWS00837.1"/>
    </source>
</evidence>
<dbReference type="AlphaFoldDB" id="A0A443QCV3"/>
<dbReference type="InterPro" id="IPR018487">
    <property type="entry name" value="Hemopexin-like_repeat"/>
</dbReference>
<keyword evidence="2" id="KW-0732">Signal</keyword>
<dbReference type="EMBL" id="NCKU01010388">
    <property type="protein sequence ID" value="RWS00837.1"/>
    <property type="molecule type" value="Genomic_DNA"/>
</dbReference>
<gene>
    <name evidence="3" type="ORF">B4U79_18622</name>
</gene>